<name>A0A2U1AMU4_9BURK</name>
<evidence type="ECO:0000259" key="4">
    <source>
        <dbReference type="Pfam" id="PF06155"/>
    </source>
</evidence>
<evidence type="ECO:0000313" key="5">
    <source>
        <dbReference type="EMBL" id="MBB2926661.1"/>
    </source>
</evidence>
<comment type="caution">
    <text evidence="6">The sequence shown here is derived from an EMBL/GenBank/DDBJ whole genome shotgun (WGS) entry which is preliminary data.</text>
</comment>
<dbReference type="AlphaFoldDB" id="A0A2U1AMU4"/>
<feature type="region of interest" description="Disordered" evidence="3">
    <location>
        <begin position="97"/>
        <end position="117"/>
    </location>
</feature>
<dbReference type="InterPro" id="IPR038492">
    <property type="entry name" value="GBBH-like_N_sf"/>
</dbReference>
<dbReference type="Gene3D" id="3.30.2020.30">
    <property type="match status" value="1"/>
</dbReference>
<evidence type="ECO:0000313" key="8">
    <source>
        <dbReference type="Proteomes" id="UP000533533"/>
    </source>
</evidence>
<dbReference type="EMBL" id="QJSQ01000041">
    <property type="protein sequence ID" value="PYE14081.1"/>
    <property type="molecule type" value="Genomic_DNA"/>
</dbReference>
<dbReference type="PANTHER" id="PTHR35303">
    <property type="entry name" value="OS02G0197800 PROTEIN"/>
    <property type="match status" value="1"/>
</dbReference>
<dbReference type="Proteomes" id="UP000247772">
    <property type="component" value="Unassembled WGS sequence"/>
</dbReference>
<dbReference type="PANTHER" id="PTHR35303:SF8">
    <property type="entry name" value="GAMMA-BUTYROBETAINE HYDROXYLASE-LIKE N-TERMINAL DOMAIN-CONTAINING PROTEIN"/>
    <property type="match status" value="1"/>
</dbReference>
<dbReference type="OrthoDB" id="9794178at2"/>
<reference evidence="6 7" key="1">
    <citation type="submission" date="2018-06" db="EMBL/GenBank/DDBJ databases">
        <title>Genomic Encyclopedia of Type Strains, Phase IV (KMG-V): Genome sequencing to study the core and pangenomes of soil and plant-associated prokaryotes.</title>
        <authorList>
            <person name="Whitman W."/>
        </authorList>
    </citation>
    <scope>NUCLEOTIDE SEQUENCE [LARGE SCALE GENOMIC DNA]</scope>
    <source>
        <strain evidence="6 7">SRCL-318</strain>
        <strain evidence="5 8">SRMrh-85</strain>
    </source>
</reference>
<evidence type="ECO:0000313" key="7">
    <source>
        <dbReference type="Proteomes" id="UP000247772"/>
    </source>
</evidence>
<keyword evidence="1" id="KW-0479">Metal-binding</keyword>
<dbReference type="EMBL" id="JACHVZ010000003">
    <property type="protein sequence ID" value="MBB2926661.1"/>
    <property type="molecule type" value="Genomic_DNA"/>
</dbReference>
<dbReference type="GO" id="GO:0046872">
    <property type="term" value="F:metal ion binding"/>
    <property type="evidence" value="ECO:0007669"/>
    <property type="project" value="UniProtKB-KW"/>
</dbReference>
<evidence type="ECO:0000256" key="3">
    <source>
        <dbReference type="SAM" id="MobiDB-lite"/>
    </source>
</evidence>
<proteinExistence type="predicted"/>
<protein>
    <submittedName>
        <fullName evidence="6">DUF971 family protein</fullName>
    </submittedName>
</protein>
<evidence type="ECO:0000313" key="6">
    <source>
        <dbReference type="EMBL" id="PYE14081.1"/>
    </source>
</evidence>
<feature type="domain" description="Gamma-butyrobetaine hydroxylase-like N-terminal" evidence="4">
    <location>
        <begin position="7"/>
        <end position="91"/>
    </location>
</feature>
<organism evidence="6 7">
    <name type="scientific">Paraburkholderia silvatlantica</name>
    <dbReference type="NCBI Taxonomy" id="321895"/>
    <lineage>
        <taxon>Bacteria</taxon>
        <taxon>Pseudomonadati</taxon>
        <taxon>Pseudomonadota</taxon>
        <taxon>Betaproteobacteria</taxon>
        <taxon>Burkholderiales</taxon>
        <taxon>Burkholderiaceae</taxon>
        <taxon>Paraburkholderia</taxon>
    </lineage>
</organism>
<evidence type="ECO:0000256" key="1">
    <source>
        <dbReference type="ARBA" id="ARBA00022723"/>
    </source>
</evidence>
<gene>
    <name evidence="6" type="ORF">C7410_14114</name>
    <name evidence="5" type="ORF">FHX59_001070</name>
</gene>
<dbReference type="InterPro" id="IPR010376">
    <property type="entry name" value="GBBH-like_N"/>
</dbReference>
<keyword evidence="8" id="KW-1185">Reference proteome</keyword>
<evidence type="ECO:0000256" key="2">
    <source>
        <dbReference type="ARBA" id="ARBA00023004"/>
    </source>
</evidence>
<keyword evidence="2" id="KW-0408">Iron</keyword>
<dbReference type="Pfam" id="PF06155">
    <property type="entry name" value="GBBH-like_N"/>
    <property type="match status" value="1"/>
</dbReference>
<dbReference type="RefSeq" id="WP_110382815.1">
    <property type="nucleotide sequence ID" value="NZ_JACHVZ010000003.1"/>
</dbReference>
<accession>A0A2U1AMU4</accession>
<dbReference type="Proteomes" id="UP000533533">
    <property type="component" value="Unassembled WGS sequence"/>
</dbReference>
<sequence>MRTPDEIRLDAPARVLTLHWPDGETQRIAYAQLRAACLCAGCRRIRLAGSTAAAVVSPHVTLSGIEPMGYGVQLLFSDGHARGIYPWSLLHALGRDEPAGEAVPPARSPARLPEASR</sequence>